<organism evidence="4 5">
    <name type="scientific">Bacterioplanes sanyensis</name>
    <dbReference type="NCBI Taxonomy" id="1249553"/>
    <lineage>
        <taxon>Bacteria</taxon>
        <taxon>Pseudomonadati</taxon>
        <taxon>Pseudomonadota</taxon>
        <taxon>Gammaproteobacteria</taxon>
        <taxon>Oceanospirillales</taxon>
        <taxon>Oceanospirillaceae</taxon>
        <taxon>Bacterioplanes</taxon>
    </lineage>
</organism>
<dbReference type="GO" id="GO:0006094">
    <property type="term" value="P:gluconeogenesis"/>
    <property type="evidence" value="ECO:0007669"/>
    <property type="project" value="TreeGrafter"/>
</dbReference>
<dbReference type="Pfam" id="PF00364">
    <property type="entry name" value="Biotin_lipoyl"/>
    <property type="match status" value="1"/>
</dbReference>
<sequence>MTDSKKPLGITDVVLRDAHQSILATRMRIDDMLPIAAKLDQVGYWSIESWGGATFDSCIRYLGEDPWDRIREFKKAMPNTQQQMLLRGQNLLGYRHYADDVVEKFVERAAVNGVDVFRVFDAMNDPRNLETALKAVKAQGKHAQGTLSYTTSPVHTMDSWVSLAKQIEDMGADSIAIKDMAGVLTPYDAFELVSKLKAQTDLEVQLHAHATSGLSDMTNLKAIEAGIDRVDTAISSMSMTYGHTATESIVASLAGTERDTGINLLLLEEIAAYFRDVRKKYAKFEGALRGTDSRILVAQVPGGMLTNMENQLREQGASDKFDEVLQEIPRVREDLGYIPLVTPTSQIVGTQAVLNVLTGERYKSISKETQGILKGEYGAAPAAYNQELQQRVLEGKEAITCRPADLLENELNKIVADVEKLATDKGFKLASDKIDDALTYALFPQIAPKFLENRGNPEAFEPAPKGAAEDTFTVTVDGNEYVVKVDDGGDVKELAPVNGAPLSFAGSAPAASSAPAAAAGGGDPVPAPLAGNVWKVLVKPGQQVAEGDVVLILEAMKMETEVRAPRAGTIGSVAAAEGTAVKVGDTLYTLA</sequence>
<dbReference type="CDD" id="cd07937">
    <property type="entry name" value="DRE_TIM_PC_TC_5S"/>
    <property type="match status" value="1"/>
</dbReference>
<dbReference type="SUPFAM" id="SSF51569">
    <property type="entry name" value="Aldolase"/>
    <property type="match status" value="1"/>
</dbReference>
<dbReference type="GO" id="GO:0006814">
    <property type="term" value="P:sodium ion transport"/>
    <property type="evidence" value="ECO:0007669"/>
    <property type="project" value="InterPro"/>
</dbReference>
<evidence type="ECO:0000259" key="2">
    <source>
        <dbReference type="PROSITE" id="PS50968"/>
    </source>
</evidence>
<keyword evidence="5" id="KW-1185">Reference proteome</keyword>
<dbReference type="SUPFAM" id="SSF51230">
    <property type="entry name" value="Single hybrid motif"/>
    <property type="match status" value="1"/>
</dbReference>
<dbReference type="InterPro" id="IPR013785">
    <property type="entry name" value="Aldolase_TIM"/>
</dbReference>
<dbReference type="Pfam" id="PF02436">
    <property type="entry name" value="PYC_OADA"/>
    <property type="match status" value="1"/>
</dbReference>
<dbReference type="Pfam" id="PF00682">
    <property type="entry name" value="HMGL-like"/>
    <property type="match status" value="1"/>
</dbReference>
<dbReference type="InterPro" id="IPR001882">
    <property type="entry name" value="Biotin_BS"/>
</dbReference>
<dbReference type="FunFam" id="2.40.50.100:FF:000003">
    <property type="entry name" value="Acetyl-CoA carboxylase biotin carboxyl carrier protein"/>
    <property type="match status" value="1"/>
</dbReference>
<keyword evidence="1" id="KW-0092">Biotin</keyword>
<reference evidence="4 5" key="1">
    <citation type="submission" date="2017-07" db="EMBL/GenBank/DDBJ databases">
        <title>Annotated genome sequence of Bacterioplanes sanyensis isolated from Red Sea.</title>
        <authorList>
            <person name="Rehman Z.U."/>
        </authorList>
    </citation>
    <scope>NUCLEOTIDE SEQUENCE [LARGE SCALE GENOMIC DNA]</scope>
    <source>
        <strain evidence="4 5">NV9</strain>
    </source>
</reference>
<dbReference type="NCBIfam" id="NF006761">
    <property type="entry name" value="PRK09282.1"/>
    <property type="match status" value="1"/>
</dbReference>
<dbReference type="InterPro" id="IPR005776">
    <property type="entry name" value="OadA"/>
</dbReference>
<dbReference type="PROSITE" id="PS00188">
    <property type="entry name" value="BIOTIN"/>
    <property type="match status" value="1"/>
</dbReference>
<feature type="domain" description="Pyruvate carboxyltransferase" evidence="3">
    <location>
        <begin position="8"/>
        <end position="268"/>
    </location>
</feature>
<dbReference type="GO" id="GO:0005737">
    <property type="term" value="C:cytoplasm"/>
    <property type="evidence" value="ECO:0007669"/>
    <property type="project" value="TreeGrafter"/>
</dbReference>
<protein>
    <submittedName>
        <fullName evidence="4">Oxaloacetate decarboxylase subunit alpha</fullName>
    </submittedName>
</protein>
<dbReference type="SUPFAM" id="SSF89000">
    <property type="entry name" value="post-HMGL domain-like"/>
    <property type="match status" value="1"/>
</dbReference>
<dbReference type="InterPro" id="IPR000089">
    <property type="entry name" value="Biotin_lipoyl"/>
</dbReference>
<dbReference type="Gene3D" id="2.40.50.100">
    <property type="match status" value="1"/>
</dbReference>
<dbReference type="GO" id="GO:0008948">
    <property type="term" value="F:oxaloacetate decarboxylase activity"/>
    <property type="evidence" value="ECO:0007669"/>
    <property type="project" value="InterPro"/>
</dbReference>
<dbReference type="InterPro" id="IPR003379">
    <property type="entry name" value="Carboxylase_cons_dom"/>
</dbReference>
<evidence type="ECO:0000313" key="4">
    <source>
        <dbReference type="EMBL" id="ASP39451.1"/>
    </source>
</evidence>
<evidence type="ECO:0000259" key="3">
    <source>
        <dbReference type="PROSITE" id="PS50991"/>
    </source>
</evidence>
<dbReference type="EMBL" id="CP022530">
    <property type="protein sequence ID" value="ASP39451.1"/>
    <property type="molecule type" value="Genomic_DNA"/>
</dbReference>
<dbReference type="CDD" id="cd06850">
    <property type="entry name" value="biotinyl_domain"/>
    <property type="match status" value="1"/>
</dbReference>
<dbReference type="Proteomes" id="UP000202440">
    <property type="component" value="Chromosome"/>
</dbReference>
<evidence type="ECO:0000313" key="5">
    <source>
        <dbReference type="Proteomes" id="UP000202440"/>
    </source>
</evidence>
<name>A0A222FM41_9GAMM</name>
<accession>A0A222FM41</accession>
<dbReference type="NCBIfam" id="TIGR01108">
    <property type="entry name" value="oadA"/>
    <property type="match status" value="1"/>
</dbReference>
<dbReference type="NCBIfam" id="NF010643">
    <property type="entry name" value="PRK14040.1"/>
    <property type="match status" value="1"/>
</dbReference>
<dbReference type="InterPro" id="IPR000891">
    <property type="entry name" value="PYR_CT"/>
</dbReference>
<dbReference type="GO" id="GO:0004736">
    <property type="term" value="F:pyruvate carboxylase activity"/>
    <property type="evidence" value="ECO:0007669"/>
    <property type="project" value="UniProtKB-ARBA"/>
</dbReference>
<dbReference type="PROSITE" id="PS50968">
    <property type="entry name" value="BIOTINYL_LIPOYL"/>
    <property type="match status" value="1"/>
</dbReference>
<dbReference type="Gene3D" id="3.20.20.70">
    <property type="entry name" value="Aldolase class I"/>
    <property type="match status" value="1"/>
</dbReference>
<dbReference type="OrthoDB" id="9760256at2"/>
<dbReference type="RefSeq" id="WP_094060629.1">
    <property type="nucleotide sequence ID" value="NZ_CP022530.1"/>
</dbReference>
<dbReference type="PANTHER" id="PTHR43778">
    <property type="entry name" value="PYRUVATE CARBOXYLASE"/>
    <property type="match status" value="1"/>
</dbReference>
<dbReference type="KEGG" id="bsan:CHH28_12540"/>
<dbReference type="AlphaFoldDB" id="A0A222FM41"/>
<dbReference type="InterPro" id="IPR055268">
    <property type="entry name" value="PCB-like"/>
</dbReference>
<dbReference type="PANTHER" id="PTHR43778:SF2">
    <property type="entry name" value="PYRUVATE CARBOXYLASE, MITOCHONDRIAL"/>
    <property type="match status" value="1"/>
</dbReference>
<proteinExistence type="predicted"/>
<evidence type="ECO:0000256" key="1">
    <source>
        <dbReference type="ARBA" id="ARBA00023267"/>
    </source>
</evidence>
<dbReference type="InterPro" id="IPR011053">
    <property type="entry name" value="Single_hybrid_motif"/>
</dbReference>
<feature type="domain" description="Lipoyl-binding" evidence="2">
    <location>
        <begin position="516"/>
        <end position="591"/>
    </location>
</feature>
<dbReference type="PROSITE" id="PS50991">
    <property type="entry name" value="PYR_CT"/>
    <property type="match status" value="1"/>
</dbReference>
<gene>
    <name evidence="4" type="primary">oadA</name>
    <name evidence="4" type="ORF">CHH28_12540</name>
</gene>